<dbReference type="PANTHER" id="PTHR36456:SF1">
    <property type="entry name" value="UPF0232 PROTEIN SCO3875"/>
    <property type="match status" value="1"/>
</dbReference>
<feature type="region of interest" description="Disordered" evidence="1">
    <location>
        <begin position="1"/>
        <end position="71"/>
    </location>
</feature>
<dbReference type="EMBL" id="BAABLW010000002">
    <property type="protein sequence ID" value="GAA4913963.1"/>
    <property type="molecule type" value="Genomic_DNA"/>
</dbReference>
<feature type="region of interest" description="Disordered" evidence="1">
    <location>
        <begin position="88"/>
        <end position="129"/>
    </location>
</feature>
<evidence type="ECO:0000256" key="1">
    <source>
        <dbReference type="SAM" id="MobiDB-lite"/>
    </source>
</evidence>
<dbReference type="Proteomes" id="UP001500368">
    <property type="component" value="Unassembled WGS sequence"/>
</dbReference>
<protein>
    <recommendedName>
        <fullName evidence="4">RNA-binding protein</fullName>
    </recommendedName>
</protein>
<evidence type="ECO:0000313" key="3">
    <source>
        <dbReference type="Proteomes" id="UP001500368"/>
    </source>
</evidence>
<dbReference type="InterPro" id="IPR007922">
    <property type="entry name" value="DciA-like"/>
</dbReference>
<accession>A0ABP9FUF2</accession>
<sequence length="242" mass="26297">MSSESESDAVSPGDSPSGEALRRDGEQSIARRKHEEISPSAEPFRRDGEQSIARRERGGVSPPAEPAAEEIDAATALFNRFRRAAEERGERRLKRPVAGSSLSADPRATARAEERRRRGGQEADLRDPRPLGGVVKGLINTRGWTAPVAVGSVISRWDQLVGAAIAEHCKPQSFDAGVVVVLCDSTAWATNLKLMKPKLMEVFDRELGPGIVSEIEIRGPQAPSWKKGRLSVRGRGPRDTYG</sequence>
<keyword evidence="3" id="KW-1185">Reference proteome</keyword>
<comment type="caution">
    <text evidence="2">The sequence shown here is derived from an EMBL/GenBank/DDBJ whole genome shotgun (WGS) entry which is preliminary data.</text>
</comment>
<proteinExistence type="predicted"/>
<evidence type="ECO:0000313" key="2">
    <source>
        <dbReference type="EMBL" id="GAA4913963.1"/>
    </source>
</evidence>
<feature type="compositionally biased region" description="Basic and acidic residues" evidence="1">
    <location>
        <begin position="33"/>
        <end position="58"/>
    </location>
</feature>
<name>A0ABP9FUF2_9MICC</name>
<feature type="compositionally biased region" description="Basic and acidic residues" evidence="1">
    <location>
        <begin position="108"/>
        <end position="129"/>
    </location>
</feature>
<dbReference type="Pfam" id="PF05258">
    <property type="entry name" value="DciA"/>
    <property type="match status" value="1"/>
</dbReference>
<organism evidence="2 3">
    <name type="scientific">Nesterenkonia rhizosphaerae</name>
    <dbReference type="NCBI Taxonomy" id="1348272"/>
    <lineage>
        <taxon>Bacteria</taxon>
        <taxon>Bacillati</taxon>
        <taxon>Actinomycetota</taxon>
        <taxon>Actinomycetes</taxon>
        <taxon>Micrococcales</taxon>
        <taxon>Micrococcaceae</taxon>
        <taxon>Nesterenkonia</taxon>
    </lineage>
</organism>
<reference evidence="3" key="1">
    <citation type="journal article" date="2019" name="Int. J. Syst. Evol. Microbiol.">
        <title>The Global Catalogue of Microorganisms (GCM) 10K type strain sequencing project: providing services to taxonomists for standard genome sequencing and annotation.</title>
        <authorList>
            <consortium name="The Broad Institute Genomics Platform"/>
            <consortium name="The Broad Institute Genome Sequencing Center for Infectious Disease"/>
            <person name="Wu L."/>
            <person name="Ma J."/>
        </authorList>
    </citation>
    <scope>NUCLEOTIDE SEQUENCE [LARGE SCALE GENOMIC DNA]</scope>
    <source>
        <strain evidence="3">JCM 19129</strain>
    </source>
</reference>
<gene>
    <name evidence="2" type="ORF">GCM10025790_06090</name>
</gene>
<dbReference type="RefSeq" id="WP_345476603.1">
    <property type="nucleotide sequence ID" value="NZ_BAABLW010000002.1"/>
</dbReference>
<dbReference type="PANTHER" id="PTHR36456">
    <property type="entry name" value="UPF0232 PROTEIN SCO3875"/>
    <property type="match status" value="1"/>
</dbReference>
<evidence type="ECO:0008006" key="4">
    <source>
        <dbReference type="Google" id="ProtNLM"/>
    </source>
</evidence>